<dbReference type="GO" id="GO:0045892">
    <property type="term" value="P:negative regulation of DNA-templated transcription"/>
    <property type="evidence" value="ECO:0007669"/>
    <property type="project" value="TreeGrafter"/>
</dbReference>
<dbReference type="InterPro" id="IPR043135">
    <property type="entry name" value="Fur_C"/>
</dbReference>
<evidence type="ECO:0000256" key="7">
    <source>
        <dbReference type="PIRSR" id="PIRSR602481-1"/>
    </source>
</evidence>
<dbReference type="GO" id="GO:0008270">
    <property type="term" value="F:zinc ion binding"/>
    <property type="evidence" value="ECO:0007669"/>
    <property type="project" value="TreeGrafter"/>
</dbReference>
<evidence type="ECO:0000256" key="1">
    <source>
        <dbReference type="ARBA" id="ARBA00007957"/>
    </source>
</evidence>
<feature type="binding site" evidence="7">
    <location>
        <position position="148"/>
    </location>
    <ligand>
        <name>Zn(2+)</name>
        <dbReference type="ChEBI" id="CHEBI:29105"/>
    </ligand>
</feature>
<organism evidence="8 9">
    <name type="scientific">Reinekea forsetii</name>
    <dbReference type="NCBI Taxonomy" id="1336806"/>
    <lineage>
        <taxon>Bacteria</taxon>
        <taxon>Pseudomonadati</taxon>
        <taxon>Pseudomonadota</taxon>
        <taxon>Gammaproteobacteria</taxon>
        <taxon>Oceanospirillales</taxon>
        <taxon>Saccharospirillaceae</taxon>
        <taxon>Reinekea</taxon>
    </lineage>
</organism>
<evidence type="ECO:0000256" key="3">
    <source>
        <dbReference type="ARBA" id="ARBA00022833"/>
    </source>
</evidence>
<proteinExistence type="inferred from homology"/>
<keyword evidence="7" id="KW-0479">Metal-binding</keyword>
<feature type="binding site" evidence="7">
    <location>
        <position position="145"/>
    </location>
    <ligand>
        <name>Zn(2+)</name>
        <dbReference type="ChEBI" id="CHEBI:29105"/>
    </ligand>
</feature>
<evidence type="ECO:0000256" key="4">
    <source>
        <dbReference type="ARBA" id="ARBA00023015"/>
    </source>
</evidence>
<comment type="cofactor">
    <cofactor evidence="7">
        <name>Zn(2+)</name>
        <dbReference type="ChEBI" id="CHEBI:29105"/>
    </cofactor>
    <text evidence="7">Binds 1 zinc ion per subunit.</text>
</comment>
<reference evidence="8 9" key="1">
    <citation type="journal article" date="2017" name="Environ. Microbiol.">
        <title>Genomic and physiological analyses of 'Reinekea forsetii' reveal a versatile opportunistic lifestyle during spring algae blooms.</title>
        <authorList>
            <person name="Avci B."/>
            <person name="Hahnke R.L."/>
            <person name="Chafee M."/>
            <person name="Fischer T."/>
            <person name="Gruber-Vodicka H."/>
            <person name="Tegetmeyer H.E."/>
            <person name="Harder J."/>
            <person name="Fuchs B.M."/>
            <person name="Amann R.I."/>
            <person name="Teeling H."/>
        </authorList>
    </citation>
    <scope>NUCLEOTIDE SEQUENCE [LARGE SCALE GENOMIC DNA]</scope>
    <source>
        <strain evidence="8 9">Hel1_31_D35</strain>
    </source>
</reference>
<dbReference type="InterPro" id="IPR002481">
    <property type="entry name" value="FUR"/>
</dbReference>
<evidence type="ECO:0000256" key="5">
    <source>
        <dbReference type="ARBA" id="ARBA00023125"/>
    </source>
</evidence>
<dbReference type="InterPro" id="IPR036388">
    <property type="entry name" value="WH-like_DNA-bd_sf"/>
</dbReference>
<keyword evidence="2" id="KW-0678">Repressor</keyword>
<keyword evidence="5" id="KW-0238">DNA-binding</keyword>
<dbReference type="GO" id="GO:0000976">
    <property type="term" value="F:transcription cis-regulatory region binding"/>
    <property type="evidence" value="ECO:0007669"/>
    <property type="project" value="TreeGrafter"/>
</dbReference>
<feature type="binding site" evidence="7">
    <location>
        <position position="107"/>
    </location>
    <ligand>
        <name>Zn(2+)</name>
        <dbReference type="ChEBI" id="CHEBI:29105"/>
    </ligand>
</feature>
<protein>
    <submittedName>
        <fullName evidence="8">Zinc uptake regulation protein ZUR</fullName>
    </submittedName>
</protein>
<dbReference type="PANTHER" id="PTHR33202">
    <property type="entry name" value="ZINC UPTAKE REGULATION PROTEIN"/>
    <property type="match status" value="1"/>
</dbReference>
<dbReference type="Gene3D" id="3.30.1490.190">
    <property type="match status" value="1"/>
</dbReference>
<dbReference type="PANTHER" id="PTHR33202:SF6">
    <property type="entry name" value="ZINC UPTAKE REGULATION PROTEIN"/>
    <property type="match status" value="1"/>
</dbReference>
<evidence type="ECO:0000313" key="9">
    <source>
        <dbReference type="Proteomes" id="UP000229757"/>
    </source>
</evidence>
<feature type="binding site" evidence="7">
    <location>
        <position position="104"/>
    </location>
    <ligand>
        <name>Zn(2+)</name>
        <dbReference type="ChEBI" id="CHEBI:29105"/>
    </ligand>
</feature>
<dbReference type="KEGG" id="rfo:REIFOR_02566"/>
<name>A0A2K8KV54_9GAMM</name>
<evidence type="ECO:0000256" key="2">
    <source>
        <dbReference type="ARBA" id="ARBA00022491"/>
    </source>
</evidence>
<dbReference type="Proteomes" id="UP000229757">
    <property type="component" value="Chromosome"/>
</dbReference>
<keyword evidence="3 7" id="KW-0862">Zinc</keyword>
<keyword evidence="6" id="KW-0804">Transcription</keyword>
<dbReference type="Pfam" id="PF01475">
    <property type="entry name" value="FUR"/>
    <property type="match status" value="1"/>
</dbReference>
<evidence type="ECO:0000313" key="8">
    <source>
        <dbReference type="EMBL" id="ATX77691.1"/>
    </source>
</evidence>
<dbReference type="RefSeq" id="WP_100257932.1">
    <property type="nucleotide sequence ID" value="NZ_CP011797.1"/>
</dbReference>
<evidence type="ECO:0000256" key="6">
    <source>
        <dbReference type="ARBA" id="ARBA00023163"/>
    </source>
</evidence>
<keyword evidence="4" id="KW-0805">Transcription regulation</keyword>
<dbReference type="Gene3D" id="1.10.10.10">
    <property type="entry name" value="Winged helix-like DNA-binding domain superfamily/Winged helix DNA-binding domain"/>
    <property type="match status" value="1"/>
</dbReference>
<dbReference type="InterPro" id="IPR036390">
    <property type="entry name" value="WH_DNA-bd_sf"/>
</dbReference>
<accession>A0A2K8KV54</accession>
<dbReference type="SUPFAM" id="SSF46785">
    <property type="entry name" value="Winged helix' DNA-binding domain"/>
    <property type="match status" value="1"/>
</dbReference>
<comment type="similarity">
    <text evidence="1">Belongs to the Fur family.</text>
</comment>
<dbReference type="GO" id="GO:0005829">
    <property type="term" value="C:cytosol"/>
    <property type="evidence" value="ECO:0007669"/>
    <property type="project" value="TreeGrafter"/>
</dbReference>
<dbReference type="GO" id="GO:0003700">
    <property type="term" value="F:DNA-binding transcription factor activity"/>
    <property type="evidence" value="ECO:0007669"/>
    <property type="project" value="InterPro"/>
</dbReference>
<dbReference type="EMBL" id="CP011797">
    <property type="protein sequence ID" value="ATX77691.1"/>
    <property type="molecule type" value="Genomic_DNA"/>
</dbReference>
<gene>
    <name evidence="8" type="ORF">REIFOR_02566</name>
</gene>
<dbReference type="OrthoDB" id="9801127at2"/>
<keyword evidence="9" id="KW-1185">Reference proteome</keyword>
<dbReference type="AlphaFoldDB" id="A0A2K8KV54"/>
<sequence length="154" mass="17015">MTTLKAATIRADDASDKAGVKLTPKRRNVFTLLLASDTPLSAYELAEQCKEQFGQSIPPMSIYRMLDFLTENNLAHKLASANKFVSCAHSTCNHTHQVPQFLLCEQCHQVKEIGIQKEIFAALKISVEQAGFVLTQSQLELKCLCTDCAQAIAQ</sequence>
<dbReference type="GO" id="GO:1900376">
    <property type="term" value="P:regulation of secondary metabolite biosynthetic process"/>
    <property type="evidence" value="ECO:0007669"/>
    <property type="project" value="TreeGrafter"/>
</dbReference>